<dbReference type="EMBL" id="LVEO01000013">
    <property type="protein sequence ID" value="OCB72184.1"/>
    <property type="molecule type" value="Genomic_DNA"/>
</dbReference>
<dbReference type="OrthoDB" id="1330101at2"/>
<dbReference type="EMBL" id="FNEO01000001">
    <property type="protein sequence ID" value="SDI99362.1"/>
    <property type="molecule type" value="Genomic_DNA"/>
</dbReference>
<evidence type="ECO:0000313" key="6">
    <source>
        <dbReference type="Proteomes" id="UP000182367"/>
    </source>
</evidence>
<comment type="caution">
    <text evidence="3">The sequence shown here is derived from an EMBL/GenBank/DDBJ whole genome shotgun (WGS) entry which is preliminary data.</text>
</comment>
<dbReference type="AlphaFoldDB" id="A0A1B9DR69"/>
<proteinExistence type="predicted"/>
<dbReference type="EMBL" id="BJVF01000001">
    <property type="protein sequence ID" value="GEL09638.1"/>
    <property type="molecule type" value="Genomic_DNA"/>
</dbReference>
<reference evidence="4 6" key="3">
    <citation type="submission" date="2016-10" db="EMBL/GenBank/DDBJ databases">
        <authorList>
            <person name="Varghese N."/>
            <person name="Submissions S."/>
        </authorList>
    </citation>
    <scope>NUCLEOTIDE SEQUENCE [LARGE SCALE GENOMIC DNA]</scope>
    <source>
        <strain evidence="4 6">Gm-149</strain>
    </source>
</reference>
<feature type="signal peptide" evidence="1">
    <location>
        <begin position="1"/>
        <end position="24"/>
    </location>
</feature>
<organism evidence="3 5">
    <name type="scientific">Flavobacterium glycines</name>
    <dbReference type="NCBI Taxonomy" id="551990"/>
    <lineage>
        <taxon>Bacteria</taxon>
        <taxon>Pseudomonadati</taxon>
        <taxon>Bacteroidota</taxon>
        <taxon>Flavobacteriia</taxon>
        <taxon>Flavobacteriales</taxon>
        <taxon>Flavobacteriaceae</taxon>
        <taxon>Flavobacterium</taxon>
    </lineage>
</organism>
<feature type="chain" id="PRO_5044556161" description="DUF4595 domain-containing protein" evidence="1">
    <location>
        <begin position="25"/>
        <end position="256"/>
    </location>
</feature>
<keyword evidence="1" id="KW-0732">Signal</keyword>
<reference evidence="2 7" key="4">
    <citation type="submission" date="2019-07" db="EMBL/GenBank/DDBJ databases">
        <title>Whole genome shotgun sequence of Flavobacterium glycines NBRC 105008.</title>
        <authorList>
            <person name="Hosoyama A."/>
            <person name="Uohara A."/>
            <person name="Ohji S."/>
            <person name="Ichikawa N."/>
        </authorList>
    </citation>
    <scope>NUCLEOTIDE SEQUENCE [LARGE SCALE GENOMIC DNA]</scope>
    <source>
        <strain evidence="2 7">NBRC 105008</strain>
    </source>
</reference>
<name>A0A1B9DR69_9FLAO</name>
<dbReference type="PROSITE" id="PS51257">
    <property type="entry name" value="PROKAR_LIPOPROTEIN"/>
    <property type="match status" value="1"/>
</dbReference>
<evidence type="ECO:0000313" key="5">
    <source>
        <dbReference type="Proteomes" id="UP000093226"/>
    </source>
</evidence>
<evidence type="ECO:0000313" key="4">
    <source>
        <dbReference type="EMBL" id="SDI99362.1"/>
    </source>
</evidence>
<reference evidence="5" key="1">
    <citation type="submission" date="2016-03" db="EMBL/GenBank/DDBJ databases">
        <title>Draft genome sequence of Paenibacillus glacialis DSM 22343.</title>
        <authorList>
            <person name="Shin S.-K."/>
            <person name="Yi H."/>
        </authorList>
    </citation>
    <scope>NUCLEOTIDE SEQUENCE [LARGE SCALE GENOMIC DNA]</scope>
    <source>
        <strain evidence="5">NBRC 105008</strain>
    </source>
</reference>
<sequence length="256" mass="29339">MKNLTKIFFFISIVVILLSSCANDKDDKGKNFIKMIETTENGVAENSIFKYYENQILSAENSKQRIDYTYDGGLITKIVIYNKDNESSIVLDYKYAKEKLVQVSSSEDYEIYYTHNTDGTVSFEKYKGTSEGEGERVYHGILYFKNDNLIKKECVFDVVDEDKVITSKITFDYDTFNNPYFSVLGYDKLLDKGAAISKNNVVMTVAETTVIDGEQTISSAKMYTTTYKYDADNYPVEQVSEASLNNPNYSKIQYLY</sequence>
<reference evidence="3" key="2">
    <citation type="submission" date="2016-03" db="EMBL/GenBank/DDBJ databases">
        <authorList>
            <person name="Ploux O."/>
        </authorList>
    </citation>
    <scope>NUCLEOTIDE SEQUENCE</scope>
    <source>
        <strain evidence="3">NBRC 105008</strain>
    </source>
</reference>
<evidence type="ECO:0000313" key="3">
    <source>
        <dbReference type="EMBL" id="OCB72184.1"/>
    </source>
</evidence>
<dbReference type="Proteomes" id="UP000321579">
    <property type="component" value="Unassembled WGS sequence"/>
</dbReference>
<dbReference type="Proteomes" id="UP000093226">
    <property type="component" value="Unassembled WGS sequence"/>
</dbReference>
<keyword evidence="6" id="KW-1185">Reference proteome</keyword>
<evidence type="ECO:0000256" key="1">
    <source>
        <dbReference type="SAM" id="SignalP"/>
    </source>
</evidence>
<evidence type="ECO:0000313" key="2">
    <source>
        <dbReference type="EMBL" id="GEL09638.1"/>
    </source>
</evidence>
<dbReference type="STRING" id="551990.SAMN05192550_1357"/>
<evidence type="ECO:0000313" key="7">
    <source>
        <dbReference type="Proteomes" id="UP000321579"/>
    </source>
</evidence>
<evidence type="ECO:0008006" key="8">
    <source>
        <dbReference type="Google" id="ProtNLM"/>
    </source>
</evidence>
<gene>
    <name evidence="3" type="ORF">FBGL_05810</name>
    <name evidence="2" type="ORF">FGL01_03770</name>
    <name evidence="4" type="ORF">SAMN05192550_1357</name>
</gene>
<dbReference type="Proteomes" id="UP000182367">
    <property type="component" value="Unassembled WGS sequence"/>
</dbReference>
<accession>A0A1B9DR69</accession>
<protein>
    <recommendedName>
        <fullName evidence="8">DUF4595 domain-containing protein</fullName>
    </recommendedName>
</protein>
<dbReference type="RefSeq" id="WP_066326627.1">
    <property type="nucleotide sequence ID" value="NZ_BJVF01000001.1"/>
</dbReference>